<dbReference type="InterPro" id="IPR018229">
    <property type="entry name" value="Rhodopsin_retinal_BS"/>
</dbReference>
<comment type="similarity">
    <text evidence="2">Belongs to the archaeal/bacterial/fungal opsin family.</text>
</comment>
<keyword evidence="9 11" id="KW-0472">Membrane</keyword>
<dbReference type="PROSITE" id="PS00327">
    <property type="entry name" value="BACTERIAL_OPSIN_RET"/>
    <property type="match status" value="1"/>
</dbReference>
<dbReference type="Proteomes" id="UP000053617">
    <property type="component" value="Unassembled WGS sequence"/>
</dbReference>
<dbReference type="AlphaFoldDB" id="A0A0D2I396"/>
<feature type="transmembrane region" description="Helical" evidence="11">
    <location>
        <begin position="176"/>
        <end position="194"/>
    </location>
</feature>
<evidence type="ECO:0000313" key="13">
    <source>
        <dbReference type="Proteomes" id="UP000053617"/>
    </source>
</evidence>
<evidence type="ECO:0000256" key="11">
    <source>
        <dbReference type="SAM" id="Phobius"/>
    </source>
</evidence>
<dbReference type="GO" id="GO:0005783">
    <property type="term" value="C:endoplasmic reticulum"/>
    <property type="evidence" value="ECO:0007669"/>
    <property type="project" value="TreeGrafter"/>
</dbReference>
<dbReference type="CDD" id="cd15028">
    <property type="entry name" value="7tm_Opsin-1_euk"/>
    <property type="match status" value="1"/>
</dbReference>
<name>A0A0D2I396_9EURO</name>
<comment type="subcellular location">
    <subcellularLocation>
        <location evidence="1">Membrane</location>
        <topology evidence="1">Multi-pass membrane protein</topology>
    </subcellularLocation>
</comment>
<keyword evidence="8" id="KW-0157">Chromophore</keyword>
<dbReference type="GO" id="GO:0005216">
    <property type="term" value="F:monoatomic ion channel activity"/>
    <property type="evidence" value="ECO:0007669"/>
    <property type="project" value="InterPro"/>
</dbReference>
<evidence type="ECO:0000256" key="6">
    <source>
        <dbReference type="ARBA" id="ARBA00022925"/>
    </source>
</evidence>
<keyword evidence="10" id="KW-0675">Receptor</keyword>
<evidence type="ECO:0000256" key="4">
    <source>
        <dbReference type="ARBA" id="ARBA00022606"/>
    </source>
</evidence>
<feature type="transmembrane region" description="Helical" evidence="11">
    <location>
        <begin position="149"/>
        <end position="170"/>
    </location>
</feature>
<feature type="transmembrane region" description="Helical" evidence="11">
    <location>
        <begin position="69"/>
        <end position="88"/>
    </location>
</feature>
<dbReference type="VEuPathDB" id="FungiDB:Z518_10388"/>
<dbReference type="GeneID" id="25298459"/>
<keyword evidence="3" id="KW-0600">Photoreceptor protein</keyword>
<feature type="transmembrane region" description="Helical" evidence="11">
    <location>
        <begin position="245"/>
        <end position="265"/>
    </location>
</feature>
<keyword evidence="5 11" id="KW-0812">Transmembrane</keyword>
<reference evidence="12 13" key="1">
    <citation type="submission" date="2015-01" db="EMBL/GenBank/DDBJ databases">
        <title>The Genome Sequence of Rhinocladiella mackenzie CBS 650.93.</title>
        <authorList>
            <consortium name="The Broad Institute Genomics Platform"/>
            <person name="Cuomo C."/>
            <person name="de Hoog S."/>
            <person name="Gorbushina A."/>
            <person name="Stielow B."/>
            <person name="Teixiera M."/>
            <person name="Abouelleil A."/>
            <person name="Chapman S.B."/>
            <person name="Priest M."/>
            <person name="Young S.K."/>
            <person name="Wortman J."/>
            <person name="Nusbaum C."/>
            <person name="Birren B."/>
        </authorList>
    </citation>
    <scope>NUCLEOTIDE SEQUENCE [LARGE SCALE GENOMIC DNA]</scope>
    <source>
        <strain evidence="12 13">CBS 650.93</strain>
    </source>
</reference>
<evidence type="ECO:0008006" key="14">
    <source>
        <dbReference type="Google" id="ProtNLM"/>
    </source>
</evidence>
<feature type="transmembrane region" description="Helical" evidence="11">
    <location>
        <begin position="42"/>
        <end position="63"/>
    </location>
</feature>
<dbReference type="OrthoDB" id="10261467at2759"/>
<dbReference type="Gene3D" id="1.20.1070.10">
    <property type="entry name" value="Rhodopsin 7-helix transmembrane proteins"/>
    <property type="match status" value="1"/>
</dbReference>
<dbReference type="GO" id="GO:0005886">
    <property type="term" value="C:plasma membrane"/>
    <property type="evidence" value="ECO:0007669"/>
    <property type="project" value="TreeGrafter"/>
</dbReference>
<evidence type="ECO:0000256" key="8">
    <source>
        <dbReference type="ARBA" id="ARBA00022991"/>
    </source>
</evidence>
<keyword evidence="4" id="KW-0716">Sensory transduction</keyword>
<evidence type="ECO:0000256" key="1">
    <source>
        <dbReference type="ARBA" id="ARBA00004141"/>
    </source>
</evidence>
<feature type="transmembrane region" description="Helical" evidence="11">
    <location>
        <begin position="215"/>
        <end position="239"/>
    </location>
</feature>
<protein>
    <recommendedName>
        <fullName evidence="14">Opsin-1</fullName>
    </recommendedName>
</protein>
<accession>A0A0D2I396</accession>
<dbReference type="EMBL" id="KN847483">
    <property type="protein sequence ID" value="KIX00249.1"/>
    <property type="molecule type" value="Genomic_DNA"/>
</dbReference>
<keyword evidence="13" id="KW-1185">Reference proteome</keyword>
<evidence type="ECO:0000256" key="2">
    <source>
        <dbReference type="ARBA" id="ARBA00008130"/>
    </source>
</evidence>
<dbReference type="RefSeq" id="XP_013267385.1">
    <property type="nucleotide sequence ID" value="XM_013411931.1"/>
</dbReference>
<sequence>MIIHPEMATPAPMATSSVVPVPTVIPSPPIYVKSGDVGNRTLWVVVVVMAICSLAFYGMAFRVPVQKRLLHILTSFITTFAFLSYFAMATGDGISYKKYVVTESHKKVPDTHQTYFREVYWARYVDGSITTPLLLLDLTLTAGLSGANILVTIVADLIMVLTGLFAAYGSNDSQKWGWFAWACIAYLVVVYQVAASGRQAVVSKDSKTKAFYASIAGYTLTVWTIYPIVWGLSVGGHVINVDSEIVAYAVLDILAKPVFGFWLLFTIDSMSSTSPSLEGFWSQGFGSQGTLRVGDNDEA</sequence>
<dbReference type="GO" id="GO:0009881">
    <property type="term" value="F:photoreceptor activity"/>
    <property type="evidence" value="ECO:0007669"/>
    <property type="project" value="UniProtKB-KW"/>
</dbReference>
<dbReference type="SMART" id="SM01021">
    <property type="entry name" value="Bac_rhodopsin"/>
    <property type="match status" value="1"/>
</dbReference>
<dbReference type="InterPro" id="IPR001425">
    <property type="entry name" value="Arc/bac/fun_rhodopsins"/>
</dbReference>
<evidence type="ECO:0000256" key="9">
    <source>
        <dbReference type="ARBA" id="ARBA00023136"/>
    </source>
</evidence>
<evidence type="ECO:0000313" key="12">
    <source>
        <dbReference type="EMBL" id="KIX00249.1"/>
    </source>
</evidence>
<dbReference type="PRINTS" id="PR00251">
    <property type="entry name" value="BACTRLOPSIN"/>
</dbReference>
<dbReference type="PANTHER" id="PTHR28286:SF2">
    <property type="entry name" value="BACTERIORHODOPSIN _OPSIN, NOPA (EUROFUNG)"/>
    <property type="match status" value="1"/>
</dbReference>
<evidence type="ECO:0000256" key="3">
    <source>
        <dbReference type="ARBA" id="ARBA00022543"/>
    </source>
</evidence>
<dbReference type="FunFam" id="1.20.1070.10:FF:000160">
    <property type="entry name" value="Related to Opsin-1"/>
    <property type="match status" value="1"/>
</dbReference>
<keyword evidence="6" id="KW-0681">Retinal protein</keyword>
<organism evidence="12 13">
    <name type="scientific">Rhinocladiella mackenziei CBS 650.93</name>
    <dbReference type="NCBI Taxonomy" id="1442369"/>
    <lineage>
        <taxon>Eukaryota</taxon>
        <taxon>Fungi</taxon>
        <taxon>Dikarya</taxon>
        <taxon>Ascomycota</taxon>
        <taxon>Pezizomycotina</taxon>
        <taxon>Eurotiomycetes</taxon>
        <taxon>Chaetothyriomycetidae</taxon>
        <taxon>Chaetothyriales</taxon>
        <taxon>Herpotrichiellaceae</taxon>
        <taxon>Rhinocladiella</taxon>
    </lineage>
</organism>
<dbReference type="PANTHER" id="PTHR28286">
    <property type="match status" value="1"/>
</dbReference>
<evidence type="ECO:0000256" key="10">
    <source>
        <dbReference type="ARBA" id="ARBA00023170"/>
    </source>
</evidence>
<evidence type="ECO:0000256" key="7">
    <source>
        <dbReference type="ARBA" id="ARBA00022989"/>
    </source>
</evidence>
<dbReference type="Pfam" id="PF01036">
    <property type="entry name" value="Bac_rhodopsin"/>
    <property type="match status" value="1"/>
</dbReference>
<evidence type="ECO:0000256" key="5">
    <source>
        <dbReference type="ARBA" id="ARBA00022692"/>
    </source>
</evidence>
<dbReference type="GO" id="GO:0007602">
    <property type="term" value="P:phototransduction"/>
    <property type="evidence" value="ECO:0007669"/>
    <property type="project" value="UniProtKB-KW"/>
</dbReference>
<gene>
    <name evidence="12" type="ORF">Z518_10388</name>
</gene>
<dbReference type="SUPFAM" id="SSF81321">
    <property type="entry name" value="Family A G protein-coupled receptor-like"/>
    <property type="match status" value="1"/>
</dbReference>
<proteinExistence type="inferred from homology"/>
<keyword evidence="7 11" id="KW-1133">Transmembrane helix</keyword>
<dbReference type="HOGENOM" id="CLU_054785_0_0_1"/>